<dbReference type="GeneID" id="24901846"/>
<sequence>MRDDQEIYNDIGKVLFSIAPEDASKVIVSASLEPENDSGEFTYDYADKNGEEKWINDPRDASPQLLDLLVELRTYLLDAFKSEKPPFWHSCVVTLDVEKVKLNINFKYED</sequence>
<reference evidence="1 2" key="1">
    <citation type="journal article" date="2011" name="PLoS ONE">
        <title>The entomopathogenic bacterial endosymbionts xenorhabdus and photorhabdus: convergent lifestyles from divergent genomes.</title>
        <authorList>
            <person name="Chaston J.M."/>
            <person name="Suen G."/>
            <person name="Tucker S.L."/>
            <person name="Andersen A.W."/>
            <person name="Bhasin A."/>
            <person name="Bode E."/>
            <person name="Bode H.B."/>
            <person name="Brachmann A.O."/>
            <person name="Cowles C.E."/>
            <person name="Cowles K.N."/>
            <person name="Darby C."/>
            <person name="de Leon L."/>
            <person name="Drace K."/>
            <person name="Du Z."/>
            <person name="Givaudan A."/>
            <person name="Herbert Tran E.E."/>
            <person name="Jewell K.A."/>
            <person name="Knack J.J."/>
            <person name="Krasomil-Osterfeld K.C."/>
            <person name="Kukor R."/>
            <person name="Lanois A."/>
            <person name="Latreille P."/>
            <person name="Leimgruber N.K."/>
            <person name="Lipke C.M."/>
            <person name="Liu R."/>
            <person name="Lu X."/>
            <person name="Martens E.C."/>
            <person name="Marri P.R."/>
            <person name="Medigue C."/>
            <person name="Menard M.L."/>
            <person name="Miller N.M."/>
            <person name="Morales-Soto N."/>
            <person name="Norton S."/>
            <person name="Ogier J.C."/>
            <person name="Orchard S.S."/>
            <person name="Park D."/>
            <person name="Park Y."/>
            <person name="Qurollo B.A."/>
            <person name="Sugar D.R."/>
            <person name="Richards G.R."/>
            <person name="Rouy Z."/>
            <person name="Slominski B."/>
            <person name="Slominski K."/>
            <person name="Snyder H."/>
            <person name="Tjaden B.C."/>
            <person name="van der Hoeven R."/>
            <person name="Welch R.D."/>
            <person name="Wheeler C."/>
            <person name="Xiang B."/>
            <person name="Barbazuk B."/>
            <person name="Gaudriault S."/>
            <person name="Goodner B."/>
            <person name="Slater S.C."/>
            <person name="Forst S."/>
            <person name="Goldman B.S."/>
            <person name="Goodrich-Blair H."/>
        </authorList>
    </citation>
    <scope>NUCLEOTIDE SEQUENCE [LARGE SCALE GENOMIC DNA]</scope>
    <source>
        <strain evidence="2">ATCC 19061 / DSM 3370 / CCUG 14189 / LMG 1036 / NCIMB 9965 / AN6</strain>
    </source>
</reference>
<evidence type="ECO:0008006" key="3">
    <source>
        <dbReference type="Google" id="ProtNLM"/>
    </source>
</evidence>
<dbReference type="SUPFAM" id="SSF160424">
    <property type="entry name" value="BH3703-like"/>
    <property type="match status" value="1"/>
</dbReference>
<dbReference type="InterPro" id="IPR036170">
    <property type="entry name" value="YezG-like_sf"/>
</dbReference>
<dbReference type="Pfam" id="PF04634">
    <property type="entry name" value="YezG-like"/>
    <property type="match status" value="1"/>
</dbReference>
<dbReference type="eggNOG" id="ENOG5032V53">
    <property type="taxonomic scope" value="Bacteria"/>
</dbReference>
<evidence type="ECO:0000313" key="2">
    <source>
        <dbReference type="Proteomes" id="UP000008075"/>
    </source>
</evidence>
<dbReference type="STRING" id="406817.XNC1_3563"/>
<dbReference type="Proteomes" id="UP000008075">
    <property type="component" value="Chromosome"/>
</dbReference>
<dbReference type="HOGENOM" id="CLU_170224_0_0_6"/>
<dbReference type="RefSeq" id="WP_013185148.1">
    <property type="nucleotide sequence ID" value="NC_014228.1"/>
</dbReference>
<dbReference type="EMBL" id="FN667742">
    <property type="protein sequence ID" value="CBJ91597.1"/>
    <property type="molecule type" value="Genomic_DNA"/>
</dbReference>
<dbReference type="Gene3D" id="3.30.500.20">
    <property type="entry name" value="BH3703-like domains"/>
    <property type="match status" value="1"/>
</dbReference>
<protein>
    <recommendedName>
        <fullName evidence="3">DUF600 family protein</fullName>
    </recommendedName>
</protein>
<dbReference type="KEGG" id="xne:XNC1_3563"/>
<organism evidence="1 2">
    <name type="scientific">Xenorhabdus nematophila (strain ATCC 19061 / DSM 3370 / CCUG 14189 / LMG 1036 / NCIMB 9965 / AN6)</name>
    <dbReference type="NCBI Taxonomy" id="406817"/>
    <lineage>
        <taxon>Bacteria</taxon>
        <taxon>Pseudomonadati</taxon>
        <taxon>Pseudomonadota</taxon>
        <taxon>Gammaproteobacteria</taxon>
        <taxon>Enterobacterales</taxon>
        <taxon>Morganellaceae</taxon>
        <taxon>Xenorhabdus</taxon>
    </lineage>
</organism>
<accession>D3VA33</accession>
<dbReference type="InterPro" id="IPR006728">
    <property type="entry name" value="YezG-like"/>
</dbReference>
<evidence type="ECO:0000313" key="1">
    <source>
        <dbReference type="EMBL" id="CBJ91597.1"/>
    </source>
</evidence>
<gene>
    <name evidence="1" type="ordered locus">XNC1_3563</name>
</gene>
<proteinExistence type="predicted"/>
<keyword evidence="2" id="KW-1185">Reference proteome</keyword>
<name>D3VA33_XENNA</name>
<dbReference type="AlphaFoldDB" id="D3VA33"/>